<organism evidence="3 4">
    <name type="scientific">Candidatus Propionivibrio dominans</name>
    <dbReference type="NCBI Taxonomy" id="2954373"/>
    <lineage>
        <taxon>Bacteria</taxon>
        <taxon>Pseudomonadati</taxon>
        <taxon>Pseudomonadota</taxon>
        <taxon>Betaproteobacteria</taxon>
        <taxon>Rhodocyclales</taxon>
        <taxon>Rhodocyclaceae</taxon>
        <taxon>Propionivibrio</taxon>
    </lineage>
</organism>
<dbReference type="NCBIfam" id="TIGR02595">
    <property type="entry name" value="PEP_CTERM"/>
    <property type="match status" value="1"/>
</dbReference>
<protein>
    <submittedName>
        <fullName evidence="3">PEP-CTERM sorting domain-containing protein</fullName>
    </submittedName>
</protein>
<feature type="region of interest" description="Disordered" evidence="1">
    <location>
        <begin position="32"/>
        <end position="56"/>
    </location>
</feature>
<dbReference type="Pfam" id="PF07589">
    <property type="entry name" value="PEP-CTERM"/>
    <property type="match status" value="1"/>
</dbReference>
<evidence type="ECO:0000313" key="3">
    <source>
        <dbReference type="EMBL" id="MBK7422525.1"/>
    </source>
</evidence>
<evidence type="ECO:0000256" key="1">
    <source>
        <dbReference type="SAM" id="MobiDB-lite"/>
    </source>
</evidence>
<dbReference type="InterPro" id="IPR013424">
    <property type="entry name" value="Ice-binding_C"/>
</dbReference>
<dbReference type="Proteomes" id="UP000886602">
    <property type="component" value="Unassembled WGS sequence"/>
</dbReference>
<evidence type="ECO:0000259" key="2">
    <source>
        <dbReference type="Pfam" id="PF07589"/>
    </source>
</evidence>
<dbReference type="NCBIfam" id="NF035944">
    <property type="entry name" value="PEPxxWA-CTERM"/>
    <property type="match status" value="1"/>
</dbReference>
<dbReference type="EMBL" id="JADJNC010000007">
    <property type="protein sequence ID" value="MBK7422525.1"/>
    <property type="molecule type" value="Genomic_DNA"/>
</dbReference>
<dbReference type="AlphaFoldDB" id="A0A9D7IC31"/>
<feature type="domain" description="Ice-binding protein C-terminal" evidence="2">
    <location>
        <begin position="7"/>
        <end position="31"/>
    </location>
</feature>
<evidence type="ECO:0000313" key="4">
    <source>
        <dbReference type="Proteomes" id="UP000886602"/>
    </source>
</evidence>
<gene>
    <name evidence="3" type="ORF">IPJ48_05180</name>
</gene>
<sequence>MSLSILQIPEPESYAMMIAGLGLLGFMARRKKSASSTHSLPNRTGPKRCDSNAHHY</sequence>
<feature type="compositionally biased region" description="Basic and acidic residues" evidence="1">
    <location>
        <begin position="47"/>
        <end position="56"/>
    </location>
</feature>
<reference evidence="3" key="1">
    <citation type="submission" date="2020-10" db="EMBL/GenBank/DDBJ databases">
        <title>Connecting structure to function with the recovery of over 1000 high-quality activated sludge metagenome-assembled genomes encoding full-length rRNA genes using long-read sequencing.</title>
        <authorList>
            <person name="Singleton C.M."/>
            <person name="Petriglieri F."/>
            <person name="Kristensen J.M."/>
            <person name="Kirkegaard R.H."/>
            <person name="Michaelsen T.Y."/>
            <person name="Andersen M.H."/>
            <person name="Karst S.M."/>
            <person name="Dueholm M.S."/>
            <person name="Nielsen P.H."/>
            <person name="Albertsen M."/>
        </authorList>
    </citation>
    <scope>NUCLEOTIDE SEQUENCE</scope>
    <source>
        <strain evidence="3">EsbW_18-Q3-R4-48_MAXAC.044</strain>
    </source>
</reference>
<proteinExistence type="predicted"/>
<name>A0A9D7IC31_9RHOO</name>
<comment type="caution">
    <text evidence="3">The sequence shown here is derived from an EMBL/GenBank/DDBJ whole genome shotgun (WGS) entry which is preliminary data.</text>
</comment>
<accession>A0A9D7IC31</accession>